<keyword evidence="2" id="KW-0285">Flavoprotein</keyword>
<protein>
    <submittedName>
        <fullName evidence="13">Ferric reductase like transmembrane component</fullName>
    </submittedName>
</protein>
<evidence type="ECO:0000256" key="11">
    <source>
        <dbReference type="SAM" id="Phobius"/>
    </source>
</evidence>
<evidence type="ECO:0000256" key="6">
    <source>
        <dbReference type="ARBA" id="ARBA00022989"/>
    </source>
</evidence>
<dbReference type="InterPro" id="IPR050369">
    <property type="entry name" value="RBOH/FRE"/>
</dbReference>
<feature type="transmembrane region" description="Helical" evidence="11">
    <location>
        <begin position="34"/>
        <end position="55"/>
    </location>
</feature>
<evidence type="ECO:0000256" key="10">
    <source>
        <dbReference type="SAM" id="MobiDB-lite"/>
    </source>
</evidence>
<feature type="transmembrane region" description="Helical" evidence="11">
    <location>
        <begin position="410"/>
        <end position="429"/>
    </location>
</feature>
<evidence type="ECO:0000259" key="12">
    <source>
        <dbReference type="Pfam" id="PF01794"/>
    </source>
</evidence>
<sequence length="718" mass="81701">MEFISQWDDFFYYPDKQSKSPEYAQLRQEVTIKYGTVLACFMAAFLAVIPLHNYLRAKGFWLLNRVHILRSINQALGRASPESTHDGSMMSKVCDAVARIAHLVYLNANTLSQVLLWSTVFAILGLIDTNRGDLIFVSKRLGRLCAQSLPTVFFLTMRPSPLPHTLYLSLLPIHKWLSRAVVLLAILHTVIYLGYFQVNNTWEKAWKMDNLYGWAGVAGFTMIIITSLLRVRDRSYKTFFFNHYFWSWVIVLCLPFHIRPVNTSIANVLDVLLLVYQAIHRISMTRVSSDLDIKVNDVSPNLACVDIPNALIKNRAINPGAHIRITNYHPNPIVRLGKQLIPNYHPYTLVSLPLDRCQRLVVRKSSFVWRNRGRYAIYGSFDPKLLLIRSKNTPDTNFSISKLSVNARKILIVIGGSAISFAIPLVRVANYHGIPVKVIWVIRDFRDIAVLRFFEGIVHGDDFEIFVTGSPTVRDCFDSSNLRNASSYGTFAHSVKITTADLEANEGGEMTGSEEEENVGNQESENVDVDFTNEAGYEMDEECQQEIQPTMSPHSGLNENEALLGETNNPEGSFSPVDDLHSLTSRRTSKSHSINEQFVPQLDCEDECHMNYTQTIKNLHLDCHIYKGRPLLNYRYYNWCVNESDIFTQCSGPVMDESHNLVCCKDLSGRQHVMEGSKKLPDLQKVWVISAGPKSLVKKTKLWANENGLKYHEEAFYV</sequence>
<name>A0A4V1ADW7_9ASCO</name>
<dbReference type="SFLD" id="SFLDG01168">
    <property type="entry name" value="Ferric_reductase_subgroup_(FRE"/>
    <property type="match status" value="1"/>
</dbReference>
<feature type="domain" description="Ferric oxidoreductase" evidence="12">
    <location>
        <begin position="141"/>
        <end position="253"/>
    </location>
</feature>
<dbReference type="Proteomes" id="UP000292447">
    <property type="component" value="Chromosome II"/>
</dbReference>
<feature type="compositionally biased region" description="Polar residues" evidence="10">
    <location>
        <begin position="549"/>
        <end position="558"/>
    </location>
</feature>
<dbReference type="SFLD" id="SFLDS00052">
    <property type="entry name" value="Ferric_Reductase_Domain"/>
    <property type="match status" value="1"/>
</dbReference>
<feature type="transmembrane region" description="Helical" evidence="11">
    <location>
        <begin position="241"/>
        <end position="258"/>
    </location>
</feature>
<evidence type="ECO:0000256" key="1">
    <source>
        <dbReference type="ARBA" id="ARBA00004141"/>
    </source>
</evidence>
<keyword evidence="3 11" id="KW-0812">Transmembrane</keyword>
<keyword evidence="8" id="KW-0406">Ion transport</keyword>
<dbReference type="AlphaFoldDB" id="A0A4V1ADW7"/>
<reference evidence="14" key="1">
    <citation type="submission" date="2019-03" db="EMBL/GenBank/DDBJ databases">
        <title>Snf2 controls pulcherriminic acid biosynthesis and connects pigmentation and antifungal activity of the yeast Metschnikowia pulcherrima.</title>
        <authorList>
            <person name="Gore-Lloyd D."/>
            <person name="Sumann I."/>
            <person name="Brachmann A.O."/>
            <person name="Schneeberger K."/>
            <person name="Ortiz-Merino R.A."/>
            <person name="Moreno-Beltran M."/>
            <person name="Schlaefli M."/>
            <person name="Kirner P."/>
            <person name="Santos Kron A."/>
            <person name="Wolfe K.H."/>
            <person name="Piel J."/>
            <person name="Ahrens C.H."/>
            <person name="Henk D."/>
            <person name="Freimoser F.M."/>
        </authorList>
    </citation>
    <scope>NUCLEOTIDE SEQUENCE [LARGE SCALE GENOMIC DNA]</scope>
    <source>
        <strain evidence="14">APC 1.2</strain>
    </source>
</reference>
<evidence type="ECO:0000256" key="5">
    <source>
        <dbReference type="ARBA" id="ARBA00022982"/>
    </source>
</evidence>
<dbReference type="GO" id="GO:0000293">
    <property type="term" value="F:ferric-chelate reductase activity"/>
    <property type="evidence" value="ECO:0007669"/>
    <property type="project" value="TreeGrafter"/>
</dbReference>
<keyword evidence="14" id="KW-1185">Reference proteome</keyword>
<keyword evidence="5" id="KW-0249">Electron transport</keyword>
<dbReference type="InterPro" id="IPR013130">
    <property type="entry name" value="Fe3_Rdtase_TM_dom"/>
</dbReference>
<keyword evidence="8" id="KW-0813">Transport</keyword>
<feature type="region of interest" description="Disordered" evidence="10">
    <location>
        <begin position="549"/>
        <end position="592"/>
    </location>
</feature>
<dbReference type="SFLD" id="SFLDF00463">
    <property type="entry name" value="AIM14"/>
    <property type="match status" value="1"/>
</dbReference>
<dbReference type="PANTHER" id="PTHR11972">
    <property type="entry name" value="NADPH OXIDASE"/>
    <property type="match status" value="1"/>
</dbReference>
<feature type="transmembrane region" description="Helical" evidence="11">
    <location>
        <begin position="211"/>
        <end position="229"/>
    </location>
</feature>
<dbReference type="PANTHER" id="PTHR11972:SF178">
    <property type="entry name" value="FERRIC REDUCTASE TRANSMEMBRANE COMPONENT 8-RELATED"/>
    <property type="match status" value="1"/>
</dbReference>
<proteinExistence type="predicted"/>
<evidence type="ECO:0000256" key="8">
    <source>
        <dbReference type="ARBA" id="ARBA00023065"/>
    </source>
</evidence>
<evidence type="ECO:0000256" key="9">
    <source>
        <dbReference type="ARBA" id="ARBA00023136"/>
    </source>
</evidence>
<dbReference type="EMBL" id="CP034457">
    <property type="protein sequence ID" value="QBM87153.1"/>
    <property type="molecule type" value="Genomic_DNA"/>
</dbReference>
<keyword evidence="7" id="KW-0560">Oxidoreductase</keyword>
<organism evidence="13 14">
    <name type="scientific">Metschnikowia aff. pulcherrima</name>
    <dbReference type="NCBI Taxonomy" id="2163413"/>
    <lineage>
        <taxon>Eukaryota</taxon>
        <taxon>Fungi</taxon>
        <taxon>Dikarya</taxon>
        <taxon>Ascomycota</taxon>
        <taxon>Saccharomycotina</taxon>
        <taxon>Pichiomycetes</taxon>
        <taxon>Metschnikowiaceae</taxon>
        <taxon>Metschnikowia</taxon>
    </lineage>
</organism>
<evidence type="ECO:0000256" key="2">
    <source>
        <dbReference type="ARBA" id="ARBA00022630"/>
    </source>
</evidence>
<evidence type="ECO:0000256" key="4">
    <source>
        <dbReference type="ARBA" id="ARBA00022827"/>
    </source>
</evidence>
<evidence type="ECO:0000256" key="7">
    <source>
        <dbReference type="ARBA" id="ARBA00023002"/>
    </source>
</evidence>
<keyword evidence="6 11" id="KW-1133">Transmembrane helix</keyword>
<dbReference type="Pfam" id="PF01794">
    <property type="entry name" value="Ferric_reduct"/>
    <property type="match status" value="1"/>
</dbReference>
<dbReference type="GO" id="GO:0005886">
    <property type="term" value="C:plasma membrane"/>
    <property type="evidence" value="ECO:0007669"/>
    <property type="project" value="TreeGrafter"/>
</dbReference>
<keyword evidence="9 11" id="KW-0472">Membrane</keyword>
<accession>A0A4V1ADW7</accession>
<dbReference type="STRING" id="2163413.A0A4V1ADW7"/>
<gene>
    <name evidence="13" type="primary">MPUL0B03520</name>
    <name evidence="13" type="ORF">METSCH_B03520</name>
</gene>
<dbReference type="GO" id="GO:0033215">
    <property type="term" value="P:reductive iron assimilation"/>
    <property type="evidence" value="ECO:0007669"/>
    <property type="project" value="TreeGrafter"/>
</dbReference>
<evidence type="ECO:0000313" key="13">
    <source>
        <dbReference type="EMBL" id="QBM87153.1"/>
    </source>
</evidence>
<evidence type="ECO:0000256" key="3">
    <source>
        <dbReference type="ARBA" id="ARBA00022692"/>
    </source>
</evidence>
<evidence type="ECO:0000313" key="14">
    <source>
        <dbReference type="Proteomes" id="UP000292447"/>
    </source>
</evidence>
<dbReference type="CDD" id="cd06186">
    <property type="entry name" value="NOX_Duox_like_FAD_NADP"/>
    <property type="match status" value="1"/>
</dbReference>
<keyword evidence="4" id="KW-0274">FAD</keyword>
<feature type="compositionally biased region" description="Polar residues" evidence="10">
    <location>
        <begin position="582"/>
        <end position="592"/>
    </location>
</feature>
<feature type="transmembrane region" description="Helical" evidence="11">
    <location>
        <begin position="176"/>
        <end position="196"/>
    </location>
</feature>
<comment type="subcellular location">
    <subcellularLocation>
        <location evidence="1">Membrane</location>
        <topology evidence="1">Multi-pass membrane protein</topology>
    </subcellularLocation>
</comment>